<dbReference type="InterPro" id="IPR016154">
    <property type="entry name" value="Heat_shock_Hsp33_C"/>
</dbReference>
<evidence type="ECO:0000256" key="5">
    <source>
        <dbReference type="ARBA" id="ARBA00023284"/>
    </source>
</evidence>
<proteinExistence type="predicted"/>
<sequence>MAGTLLTSISQSGGVRCIVANTTDPITTLFAEQKPATLSGIMLGRALTAAALMGSTMKTGQRVGLVFEGAGPLGKIVTEGDAQGHIRGVVHNDSLDFNSMTAVDEQIRTSLGVPGILSVVKDMGLKTPYRGSVALQSGEIGDDLAHYLTESEQIPSAVSVGVIPDVDGVSLEAAGGFLVQALPNEGGRVAPDEIESISEFIEKLPPVTELLRQGAGVEELTSQIFGTVPYTILGARPVTYSCLCNRKKSIKRIAQLPSSEIADIFDRDTCVEIQCEYCKKTYTITEDEVKGYSP</sequence>
<keyword evidence="1" id="KW-0963">Cytoplasm</keyword>
<dbReference type="OrthoDB" id="9776534at2"/>
<dbReference type="PANTHER" id="PTHR30111:SF1">
    <property type="entry name" value="33 KDA CHAPERONIN"/>
    <property type="match status" value="1"/>
</dbReference>
<dbReference type="EMBL" id="ASJR01000001">
    <property type="protein sequence ID" value="ERP39318.1"/>
    <property type="molecule type" value="Genomic_DNA"/>
</dbReference>
<reference evidence="6 7" key="1">
    <citation type="journal article" date="2013" name="Environ. Microbiol.">
        <title>Genome analysis of Chitinivibrio alkaliphilus gen. nov., sp. nov., a novel extremely haloalkaliphilic anaerobic chitinolytic bacterium from the candidate phylum Termite Group 3.</title>
        <authorList>
            <person name="Sorokin D.Y."/>
            <person name="Gumerov V.M."/>
            <person name="Rakitin A.L."/>
            <person name="Beletsky A.V."/>
            <person name="Damste J.S."/>
            <person name="Muyzer G."/>
            <person name="Mardanov A.V."/>
            <person name="Ravin N.V."/>
        </authorList>
    </citation>
    <scope>NUCLEOTIDE SEQUENCE [LARGE SCALE GENOMIC DNA]</scope>
    <source>
        <strain evidence="6 7">ACht1</strain>
    </source>
</reference>
<dbReference type="Proteomes" id="UP000017148">
    <property type="component" value="Unassembled WGS sequence"/>
</dbReference>
<keyword evidence="5" id="KW-0676">Redox-active center</keyword>
<organism evidence="6 7">
    <name type="scientific">Chitinivibrio alkaliphilus ACht1</name>
    <dbReference type="NCBI Taxonomy" id="1313304"/>
    <lineage>
        <taxon>Bacteria</taxon>
        <taxon>Pseudomonadati</taxon>
        <taxon>Fibrobacterota</taxon>
        <taxon>Chitinivibrionia</taxon>
        <taxon>Chitinivibrionales</taxon>
        <taxon>Chitinivibrionaceae</taxon>
        <taxon>Chitinivibrio</taxon>
    </lineage>
</organism>
<dbReference type="STRING" id="1313304.CALK_0114"/>
<evidence type="ECO:0000256" key="3">
    <source>
        <dbReference type="ARBA" id="ARBA00023157"/>
    </source>
</evidence>
<dbReference type="GO" id="GO:0042026">
    <property type="term" value="P:protein refolding"/>
    <property type="evidence" value="ECO:0007669"/>
    <property type="project" value="TreeGrafter"/>
</dbReference>
<keyword evidence="3" id="KW-1015">Disulfide bond</keyword>
<dbReference type="Gene3D" id="3.90.1280.10">
    <property type="entry name" value="HSP33 redox switch-like"/>
    <property type="match status" value="1"/>
</dbReference>
<dbReference type="PANTHER" id="PTHR30111">
    <property type="entry name" value="33 KDA CHAPERONIN"/>
    <property type="match status" value="1"/>
</dbReference>
<name>U7DCN7_9BACT</name>
<dbReference type="NCBIfam" id="NF001033">
    <property type="entry name" value="PRK00114.1"/>
    <property type="match status" value="1"/>
</dbReference>
<dbReference type="InterPro" id="IPR000397">
    <property type="entry name" value="Heat_shock_Hsp33"/>
</dbReference>
<comment type="caution">
    <text evidence="6">The sequence shown here is derived from an EMBL/GenBank/DDBJ whole genome shotgun (WGS) entry which is preliminary data.</text>
</comment>
<evidence type="ECO:0000313" key="7">
    <source>
        <dbReference type="Proteomes" id="UP000017148"/>
    </source>
</evidence>
<evidence type="ECO:0000256" key="1">
    <source>
        <dbReference type="ARBA" id="ARBA00022490"/>
    </source>
</evidence>
<dbReference type="Pfam" id="PF01430">
    <property type="entry name" value="HSP33"/>
    <property type="match status" value="1"/>
</dbReference>
<dbReference type="RefSeq" id="WP_022635678.1">
    <property type="nucleotide sequence ID" value="NZ_ASJR01000001.1"/>
</dbReference>
<dbReference type="Gene3D" id="3.55.30.10">
    <property type="entry name" value="Hsp33 domain"/>
    <property type="match status" value="1"/>
</dbReference>
<dbReference type="GO" id="GO:0051082">
    <property type="term" value="F:unfolded protein binding"/>
    <property type="evidence" value="ECO:0007669"/>
    <property type="project" value="InterPro"/>
</dbReference>
<dbReference type="PATRIC" id="fig|1313304.3.peg.105"/>
<dbReference type="InterPro" id="IPR016153">
    <property type="entry name" value="Heat_shock_Hsp33_N"/>
</dbReference>
<keyword evidence="2" id="KW-0862">Zinc</keyword>
<gene>
    <name evidence="6" type="ORF">CALK_0114</name>
</gene>
<evidence type="ECO:0000256" key="2">
    <source>
        <dbReference type="ARBA" id="ARBA00022833"/>
    </source>
</evidence>
<dbReference type="GO" id="GO:0005737">
    <property type="term" value="C:cytoplasm"/>
    <property type="evidence" value="ECO:0007669"/>
    <property type="project" value="InterPro"/>
</dbReference>
<dbReference type="PIRSF" id="PIRSF005261">
    <property type="entry name" value="Heat_shock_Hsp33"/>
    <property type="match status" value="1"/>
</dbReference>
<dbReference type="GO" id="GO:0044183">
    <property type="term" value="F:protein folding chaperone"/>
    <property type="evidence" value="ECO:0007669"/>
    <property type="project" value="TreeGrafter"/>
</dbReference>
<keyword evidence="7" id="KW-1185">Reference proteome</keyword>
<accession>U7DCN7</accession>
<dbReference type="SUPFAM" id="SSF118352">
    <property type="entry name" value="HSP33 redox switch-like"/>
    <property type="match status" value="1"/>
</dbReference>
<dbReference type="eggNOG" id="COG1281">
    <property type="taxonomic scope" value="Bacteria"/>
</dbReference>
<evidence type="ECO:0000256" key="4">
    <source>
        <dbReference type="ARBA" id="ARBA00023186"/>
    </source>
</evidence>
<dbReference type="AlphaFoldDB" id="U7DCN7"/>
<evidence type="ECO:0000313" key="6">
    <source>
        <dbReference type="EMBL" id="ERP39318.1"/>
    </source>
</evidence>
<protein>
    <submittedName>
        <fullName evidence="6">Hsp33 protein</fullName>
    </submittedName>
</protein>
<dbReference type="SUPFAM" id="SSF64397">
    <property type="entry name" value="Hsp33 domain"/>
    <property type="match status" value="1"/>
</dbReference>
<keyword evidence="4" id="KW-0143">Chaperone</keyword>